<keyword evidence="2" id="KW-1185">Reference proteome</keyword>
<dbReference type="OrthoDB" id="9807346at2"/>
<evidence type="ECO:0000313" key="2">
    <source>
        <dbReference type="Proteomes" id="UP000031938"/>
    </source>
</evidence>
<evidence type="ECO:0008006" key="3">
    <source>
        <dbReference type="Google" id="ProtNLM"/>
    </source>
</evidence>
<reference evidence="1 2" key="1">
    <citation type="submission" date="2015-01" db="EMBL/GenBank/DDBJ databases">
        <title>Genome sequencing of Jeotgalibacillus soli.</title>
        <authorList>
            <person name="Goh K.M."/>
            <person name="Chan K.-G."/>
            <person name="Yaakop A.S."/>
            <person name="Ee R."/>
            <person name="Gan H.M."/>
            <person name="Chan C.S."/>
        </authorList>
    </citation>
    <scope>NUCLEOTIDE SEQUENCE [LARGE SCALE GENOMIC DNA]</scope>
    <source>
        <strain evidence="1 2">P9</strain>
    </source>
</reference>
<dbReference type="Proteomes" id="UP000031938">
    <property type="component" value="Unassembled WGS sequence"/>
</dbReference>
<name>A0A0C2S6M0_9BACL</name>
<sequence length="69" mass="8213">MQNQRINCHECRHYFVTWDPQFPKGCKVHQFKTKQLPSLEVFRASGHPCFAFEQKKRPVQPASRDGRRV</sequence>
<dbReference type="EMBL" id="JXRP01000009">
    <property type="protein sequence ID" value="KIL49679.1"/>
    <property type="molecule type" value="Genomic_DNA"/>
</dbReference>
<dbReference type="AlphaFoldDB" id="A0A0C2S6M0"/>
<accession>A0A0C2S6M0</accession>
<comment type="caution">
    <text evidence="1">The sequence shown here is derived from an EMBL/GenBank/DDBJ whole genome shotgun (WGS) entry which is preliminary data.</text>
</comment>
<evidence type="ECO:0000313" key="1">
    <source>
        <dbReference type="EMBL" id="KIL49679.1"/>
    </source>
</evidence>
<gene>
    <name evidence="1" type="ORF">KP78_11470</name>
</gene>
<organism evidence="1 2">
    <name type="scientific">Jeotgalibacillus soli</name>
    <dbReference type="NCBI Taxonomy" id="889306"/>
    <lineage>
        <taxon>Bacteria</taxon>
        <taxon>Bacillati</taxon>
        <taxon>Bacillota</taxon>
        <taxon>Bacilli</taxon>
        <taxon>Bacillales</taxon>
        <taxon>Caryophanaceae</taxon>
        <taxon>Jeotgalibacillus</taxon>
    </lineage>
</organism>
<protein>
    <recommendedName>
        <fullName evidence="3">Uracil-DNA glycosylase</fullName>
    </recommendedName>
</protein>
<dbReference type="STRING" id="889306.KP78_11470"/>
<dbReference type="RefSeq" id="WP_041086912.1">
    <property type="nucleotide sequence ID" value="NZ_JXRP01000009.1"/>
</dbReference>
<proteinExistence type="predicted"/>